<dbReference type="NCBIfam" id="TIGR00131">
    <property type="entry name" value="gal_kin"/>
    <property type="match status" value="1"/>
</dbReference>
<dbReference type="InterPro" id="IPR036554">
    <property type="entry name" value="GHMP_kinase_C_sf"/>
</dbReference>
<dbReference type="PRINTS" id="PR00959">
    <property type="entry name" value="MEVGALKINASE"/>
</dbReference>
<evidence type="ECO:0000259" key="15">
    <source>
        <dbReference type="Pfam" id="PF10509"/>
    </source>
</evidence>
<comment type="function">
    <text evidence="11">Catalyzes the transfer of the gamma-phosphate of ATP to D-galactose to form alpha-D-galactose-1-phosphate (Gal-1-P).</text>
</comment>
<dbReference type="GO" id="GO:0004335">
    <property type="term" value="F:galactokinase activity"/>
    <property type="evidence" value="ECO:0007669"/>
    <property type="project" value="UniProtKB-UniRule"/>
</dbReference>
<dbReference type="InterPro" id="IPR013750">
    <property type="entry name" value="GHMP_kinase_C_dom"/>
</dbReference>
<dbReference type="HAMAP" id="MF_00246">
    <property type="entry name" value="Galactokinase"/>
    <property type="match status" value="1"/>
</dbReference>
<dbReference type="SUPFAM" id="SSF54211">
    <property type="entry name" value="Ribosomal protein S5 domain 2-like"/>
    <property type="match status" value="1"/>
</dbReference>
<keyword evidence="10 11" id="KW-0119">Carbohydrate metabolism</keyword>
<evidence type="ECO:0000256" key="7">
    <source>
        <dbReference type="ARBA" id="ARBA00022840"/>
    </source>
</evidence>
<evidence type="ECO:0000256" key="1">
    <source>
        <dbReference type="ARBA" id="ARBA00006566"/>
    </source>
</evidence>
<sequence>MNCAIDLQSRFVERFGGAPRLFRAPGRVNLIGEHTDYNDGFVLPAAIDLATYAAVAPCDDRRFVVHSLAYNETVEFDLDAPPPAPRRHWSDYVFGVVLNLQREGFALCGADMMLAGDLPMGAGLSASAALEVVVGYALCDLCGVSIERKALALLCQRAENEFVGMRCGVMDQLISCCGVADHALLIDCRSLETRPAPLDPKAQLVICNTMVSHELASSEYNKRRAECERAVELLSPMLKGVRALRDVSPEQLALHGAVLPDVILRRARHVVTENARTLAAAQALEDGDLPSFGRLMNASHASLRDDYEVSCAEADVMVDLAQKREGVFGARMTGGGFGGSTLALVEAGAAEHFMTRIGEAYRKATGLTPQIFRATPSAGVQRVMVP</sequence>
<dbReference type="UniPathway" id="UPA00214"/>
<dbReference type="GO" id="GO:0000287">
    <property type="term" value="F:magnesium ion binding"/>
    <property type="evidence" value="ECO:0007669"/>
    <property type="project" value="UniProtKB-UniRule"/>
</dbReference>
<dbReference type="PANTHER" id="PTHR10457:SF7">
    <property type="entry name" value="GALACTOKINASE-RELATED"/>
    <property type="match status" value="1"/>
</dbReference>
<evidence type="ECO:0000313" key="17">
    <source>
        <dbReference type="Proteomes" id="UP000193978"/>
    </source>
</evidence>
<keyword evidence="5 11" id="KW-0547">Nucleotide-binding</keyword>
<keyword evidence="9 11" id="KW-0299">Galactose metabolism</keyword>
<dbReference type="AlphaFoldDB" id="A0A1W6MXQ1"/>
<feature type="binding site" evidence="11">
    <location>
        <begin position="33"/>
        <end position="36"/>
    </location>
    <ligand>
        <name>substrate</name>
    </ligand>
</feature>
<accession>A0A1W6MXQ1</accession>
<keyword evidence="6 11" id="KW-0418">Kinase</keyword>
<comment type="pathway">
    <text evidence="11">Carbohydrate metabolism; galactose metabolism.</text>
</comment>
<evidence type="ECO:0000256" key="12">
    <source>
        <dbReference type="NCBIfam" id="TIGR00131"/>
    </source>
</evidence>
<comment type="catalytic activity">
    <reaction evidence="11">
        <text>alpha-D-galactose + ATP = alpha-D-galactose 1-phosphate + ADP + H(+)</text>
        <dbReference type="Rhea" id="RHEA:13553"/>
        <dbReference type="ChEBI" id="CHEBI:15378"/>
        <dbReference type="ChEBI" id="CHEBI:28061"/>
        <dbReference type="ChEBI" id="CHEBI:30616"/>
        <dbReference type="ChEBI" id="CHEBI:58336"/>
        <dbReference type="ChEBI" id="CHEBI:456216"/>
        <dbReference type="EC" id="2.7.1.6"/>
    </reaction>
</comment>
<gene>
    <name evidence="11" type="primary">galK</name>
    <name evidence="16" type="ORF">B1812_16100</name>
</gene>
<dbReference type="FunFam" id="3.30.70.890:FF:000001">
    <property type="entry name" value="Galactokinase"/>
    <property type="match status" value="1"/>
</dbReference>
<evidence type="ECO:0000256" key="6">
    <source>
        <dbReference type="ARBA" id="ARBA00022777"/>
    </source>
</evidence>
<dbReference type="STRING" id="655015.B1812_16100"/>
<dbReference type="PANTHER" id="PTHR10457">
    <property type="entry name" value="MEVALONATE KINASE/GALACTOKINASE"/>
    <property type="match status" value="1"/>
</dbReference>
<dbReference type="InterPro" id="IPR006204">
    <property type="entry name" value="GHMP_kinase_N_dom"/>
</dbReference>
<evidence type="ECO:0000313" key="16">
    <source>
        <dbReference type="EMBL" id="ARN82354.1"/>
    </source>
</evidence>
<dbReference type="InterPro" id="IPR014721">
    <property type="entry name" value="Ribsml_uS5_D2-typ_fold_subgr"/>
</dbReference>
<comment type="subcellular location">
    <subcellularLocation>
        <location evidence="11">Cytoplasm</location>
    </subcellularLocation>
</comment>
<feature type="binding site" evidence="11">
    <location>
        <position position="67"/>
    </location>
    <ligand>
        <name>ATP</name>
        <dbReference type="ChEBI" id="CHEBI:30616"/>
    </ligand>
</feature>
<evidence type="ECO:0000259" key="13">
    <source>
        <dbReference type="Pfam" id="PF00288"/>
    </source>
</evidence>
<dbReference type="EC" id="2.7.1.6" evidence="11 12"/>
<proteinExistence type="inferred from homology"/>
<dbReference type="Gene3D" id="3.30.70.890">
    <property type="entry name" value="GHMP kinase, C-terminal domain"/>
    <property type="match status" value="1"/>
</dbReference>
<dbReference type="Pfam" id="PF10509">
    <property type="entry name" value="GalKase_gal_bdg"/>
    <property type="match status" value="1"/>
</dbReference>
<dbReference type="InterPro" id="IPR022963">
    <property type="entry name" value="Galactokinase_bac"/>
</dbReference>
<keyword evidence="4 11" id="KW-0479">Metal-binding</keyword>
<name>A0A1W6MXQ1_9HYPH</name>
<dbReference type="PRINTS" id="PR00473">
    <property type="entry name" value="GALCTOKINASE"/>
</dbReference>
<dbReference type="InterPro" id="IPR019539">
    <property type="entry name" value="GalKase_N"/>
</dbReference>
<evidence type="ECO:0000256" key="4">
    <source>
        <dbReference type="ARBA" id="ARBA00022723"/>
    </source>
</evidence>
<dbReference type="InterPro" id="IPR019741">
    <property type="entry name" value="Galactokinase_CS"/>
</dbReference>
<dbReference type="GO" id="GO:0006012">
    <property type="term" value="P:galactose metabolic process"/>
    <property type="evidence" value="ECO:0007669"/>
    <property type="project" value="UniProtKB-UniRule"/>
</dbReference>
<dbReference type="EMBL" id="CP019948">
    <property type="protein sequence ID" value="ARN82354.1"/>
    <property type="molecule type" value="Genomic_DNA"/>
</dbReference>
<dbReference type="PIRSF" id="PIRSF000530">
    <property type="entry name" value="Galactokinase"/>
    <property type="match status" value="1"/>
</dbReference>
<feature type="binding site" evidence="11">
    <location>
        <position position="159"/>
    </location>
    <ligand>
        <name>Mg(2+)</name>
        <dbReference type="ChEBI" id="CHEBI:18420"/>
    </ligand>
</feature>
<evidence type="ECO:0000259" key="14">
    <source>
        <dbReference type="Pfam" id="PF08544"/>
    </source>
</evidence>
<keyword evidence="17" id="KW-1185">Reference proteome</keyword>
<dbReference type="SUPFAM" id="SSF55060">
    <property type="entry name" value="GHMP Kinase, C-terminal domain"/>
    <property type="match status" value="1"/>
</dbReference>
<dbReference type="Pfam" id="PF00288">
    <property type="entry name" value="GHMP_kinases_N"/>
    <property type="match status" value="1"/>
</dbReference>
<keyword evidence="2 11" id="KW-0963">Cytoplasm</keyword>
<dbReference type="Proteomes" id="UP000193978">
    <property type="component" value="Chromosome"/>
</dbReference>
<dbReference type="OrthoDB" id="250531at2"/>
<dbReference type="Pfam" id="PF08544">
    <property type="entry name" value="GHMP_kinases_C"/>
    <property type="match status" value="1"/>
</dbReference>
<dbReference type="GO" id="GO:0005524">
    <property type="term" value="F:ATP binding"/>
    <property type="evidence" value="ECO:0007669"/>
    <property type="project" value="UniProtKB-UniRule"/>
</dbReference>
<evidence type="ECO:0000256" key="3">
    <source>
        <dbReference type="ARBA" id="ARBA00022679"/>
    </source>
</evidence>
<reference evidence="16 17" key="1">
    <citation type="submission" date="2017-02" db="EMBL/GenBank/DDBJ databases">
        <authorList>
            <person name="Peterson S.W."/>
        </authorList>
    </citation>
    <scope>NUCLEOTIDE SEQUENCE [LARGE SCALE GENOMIC DNA]</scope>
    <source>
        <strain evidence="16 17">S285</strain>
    </source>
</reference>
<feature type="binding site" evidence="11">
    <location>
        <position position="127"/>
    </location>
    <ligand>
        <name>Mg(2+)</name>
        <dbReference type="ChEBI" id="CHEBI:18420"/>
    </ligand>
</feature>
<dbReference type="InterPro" id="IPR000705">
    <property type="entry name" value="Galactokinase"/>
</dbReference>
<dbReference type="Gene3D" id="3.30.230.10">
    <property type="match status" value="1"/>
</dbReference>
<comment type="similarity">
    <text evidence="1 11">Belongs to the GHMP kinase family. GalK subfamily.</text>
</comment>
<keyword evidence="7 11" id="KW-0067">ATP-binding</keyword>
<comment type="caution">
    <text evidence="11">Lacks conserved residue(s) required for the propagation of feature annotation.</text>
</comment>
<dbReference type="GO" id="GO:0005829">
    <property type="term" value="C:cytosol"/>
    <property type="evidence" value="ECO:0007669"/>
    <property type="project" value="TreeGrafter"/>
</dbReference>
<feature type="domain" description="GHMP kinase N-terminal" evidence="13">
    <location>
        <begin position="92"/>
        <end position="178"/>
    </location>
</feature>
<evidence type="ECO:0000256" key="2">
    <source>
        <dbReference type="ARBA" id="ARBA00022490"/>
    </source>
</evidence>
<evidence type="ECO:0000256" key="10">
    <source>
        <dbReference type="ARBA" id="ARBA00023277"/>
    </source>
</evidence>
<feature type="binding site" evidence="11">
    <location>
        <position position="220"/>
    </location>
    <ligand>
        <name>substrate</name>
    </ligand>
</feature>
<feature type="domain" description="Galactokinase N-terminal" evidence="15">
    <location>
        <begin position="10"/>
        <end position="57"/>
    </location>
</feature>
<feature type="domain" description="GHMP kinase C-terminal" evidence="14">
    <location>
        <begin position="281"/>
        <end position="362"/>
    </location>
</feature>
<feature type="site" description="Transition state stabilizer" evidence="11">
    <location>
        <position position="27"/>
    </location>
</feature>
<organism evidence="16 17">
    <name type="scientific">Methylocystis bryophila</name>
    <dbReference type="NCBI Taxonomy" id="655015"/>
    <lineage>
        <taxon>Bacteria</taxon>
        <taxon>Pseudomonadati</taxon>
        <taxon>Pseudomonadota</taxon>
        <taxon>Alphaproteobacteria</taxon>
        <taxon>Hyphomicrobiales</taxon>
        <taxon>Methylocystaceae</taxon>
        <taxon>Methylocystis</taxon>
    </lineage>
</organism>
<dbReference type="PROSITE" id="PS00106">
    <property type="entry name" value="GALACTOKINASE"/>
    <property type="match status" value="1"/>
</dbReference>
<protein>
    <recommendedName>
        <fullName evidence="11 12">Galactokinase</fullName>
        <ecNumber evidence="11 12">2.7.1.6</ecNumber>
    </recommendedName>
    <alternativeName>
        <fullName evidence="11">Galactose kinase</fullName>
    </alternativeName>
</protein>
<dbReference type="InterPro" id="IPR020568">
    <property type="entry name" value="Ribosomal_Su5_D2-typ_SF"/>
</dbReference>
<evidence type="ECO:0000256" key="5">
    <source>
        <dbReference type="ARBA" id="ARBA00022741"/>
    </source>
</evidence>
<evidence type="ECO:0000256" key="8">
    <source>
        <dbReference type="ARBA" id="ARBA00022842"/>
    </source>
</evidence>
<dbReference type="InterPro" id="IPR006206">
    <property type="entry name" value="Mevalonate/galactokinase"/>
</dbReference>
<evidence type="ECO:0000256" key="9">
    <source>
        <dbReference type="ARBA" id="ARBA00023144"/>
    </source>
</evidence>
<dbReference type="KEGG" id="mbry:B1812_16100"/>
<dbReference type="RefSeq" id="WP_085772479.1">
    <property type="nucleotide sequence ID" value="NZ_AP027149.1"/>
</dbReference>
<evidence type="ECO:0000256" key="11">
    <source>
        <dbReference type="HAMAP-Rule" id="MF_00246"/>
    </source>
</evidence>
<keyword evidence="8 11" id="KW-0460">Magnesium</keyword>
<dbReference type="FunFam" id="3.30.230.10:FF:000017">
    <property type="entry name" value="Galactokinase"/>
    <property type="match status" value="1"/>
</dbReference>
<feature type="active site" description="Proton acceptor" evidence="11">
    <location>
        <position position="171"/>
    </location>
</feature>
<keyword evidence="3 11" id="KW-0808">Transferase</keyword>